<reference evidence="6 7" key="1">
    <citation type="submission" date="2024-10" db="EMBL/GenBank/DDBJ databases">
        <title>The Natural Products Discovery Center: Release of the First 8490 Sequenced Strains for Exploring Actinobacteria Biosynthetic Diversity.</title>
        <authorList>
            <person name="Kalkreuter E."/>
            <person name="Kautsar S.A."/>
            <person name="Yang D."/>
            <person name="Bader C.D."/>
            <person name="Teijaro C.N."/>
            <person name="Fluegel L."/>
            <person name="Davis C.M."/>
            <person name="Simpson J.R."/>
            <person name="Lauterbach L."/>
            <person name="Steele A.D."/>
            <person name="Gui C."/>
            <person name="Meng S."/>
            <person name="Li G."/>
            <person name="Viehrig K."/>
            <person name="Ye F."/>
            <person name="Su P."/>
            <person name="Kiefer A.F."/>
            <person name="Nichols A."/>
            <person name="Cepeda A.J."/>
            <person name="Yan W."/>
            <person name="Fan B."/>
            <person name="Jiang Y."/>
            <person name="Adhikari A."/>
            <person name="Zheng C.-J."/>
            <person name="Schuster L."/>
            <person name="Cowan T.M."/>
            <person name="Smanski M.J."/>
            <person name="Chevrette M.G."/>
            <person name="De Carvalho L.P.S."/>
            <person name="Shen B."/>
        </authorList>
    </citation>
    <scope>NUCLEOTIDE SEQUENCE [LARGE SCALE GENOMIC DNA]</scope>
    <source>
        <strain evidence="6 7">NPDC020327</strain>
    </source>
</reference>
<evidence type="ECO:0000256" key="2">
    <source>
        <dbReference type="ARBA" id="ARBA00023125"/>
    </source>
</evidence>
<organism evidence="6 7">
    <name type="scientific">Streptomyces pathocidini</name>
    <dbReference type="NCBI Taxonomy" id="1650571"/>
    <lineage>
        <taxon>Bacteria</taxon>
        <taxon>Bacillati</taxon>
        <taxon>Actinomycetota</taxon>
        <taxon>Actinomycetes</taxon>
        <taxon>Kitasatosporales</taxon>
        <taxon>Streptomycetaceae</taxon>
        <taxon>Streptomyces</taxon>
    </lineage>
</organism>
<keyword evidence="2" id="KW-0238">DNA-binding</keyword>
<evidence type="ECO:0000259" key="5">
    <source>
        <dbReference type="PROSITE" id="PS50949"/>
    </source>
</evidence>
<dbReference type="SMART" id="SM00345">
    <property type="entry name" value="HTH_GNTR"/>
    <property type="match status" value="1"/>
</dbReference>
<dbReference type="EMBL" id="JBIRWE010000011">
    <property type="protein sequence ID" value="MFI1966779.1"/>
    <property type="molecule type" value="Genomic_DNA"/>
</dbReference>
<keyword evidence="7" id="KW-1185">Reference proteome</keyword>
<dbReference type="PROSITE" id="PS50949">
    <property type="entry name" value="HTH_GNTR"/>
    <property type="match status" value="1"/>
</dbReference>
<evidence type="ECO:0000256" key="4">
    <source>
        <dbReference type="SAM" id="MobiDB-lite"/>
    </source>
</evidence>
<evidence type="ECO:0000313" key="6">
    <source>
        <dbReference type="EMBL" id="MFI1966779.1"/>
    </source>
</evidence>
<dbReference type="InterPro" id="IPR036388">
    <property type="entry name" value="WH-like_DNA-bd_sf"/>
</dbReference>
<accession>A0ABW7UZL7</accession>
<dbReference type="CDD" id="cd07377">
    <property type="entry name" value="WHTH_GntR"/>
    <property type="match status" value="1"/>
</dbReference>
<name>A0ABW7UZL7_9ACTN</name>
<evidence type="ECO:0000313" key="7">
    <source>
        <dbReference type="Proteomes" id="UP001611548"/>
    </source>
</evidence>
<dbReference type="Pfam" id="PF00392">
    <property type="entry name" value="GntR"/>
    <property type="match status" value="1"/>
</dbReference>
<protein>
    <submittedName>
        <fullName evidence="6">Winged helix-turn-helix domain-containing protein</fullName>
    </submittedName>
</protein>
<dbReference type="Gene3D" id="1.10.10.10">
    <property type="entry name" value="Winged helix-like DNA-binding domain superfamily/Winged helix DNA-binding domain"/>
    <property type="match status" value="1"/>
</dbReference>
<sequence length="130" mass="14479">MSVEASDLRPKPVRVADAIRERIKEGRYQDGKLPTVEDLVKEFKFASQTVRDGMRILIGEGLVFSSGNRGYFVSGVVERPTDLKPDASEEIKEMRLQIQELTERVAALEERANPGGARSETTMPGMDTPK</sequence>
<dbReference type="InterPro" id="IPR000524">
    <property type="entry name" value="Tscrpt_reg_HTH_GntR"/>
</dbReference>
<proteinExistence type="predicted"/>
<evidence type="ECO:0000256" key="1">
    <source>
        <dbReference type="ARBA" id="ARBA00023015"/>
    </source>
</evidence>
<keyword evidence="1" id="KW-0805">Transcription regulation</keyword>
<dbReference type="Proteomes" id="UP001611548">
    <property type="component" value="Unassembled WGS sequence"/>
</dbReference>
<evidence type="ECO:0000256" key="3">
    <source>
        <dbReference type="ARBA" id="ARBA00023163"/>
    </source>
</evidence>
<dbReference type="SUPFAM" id="SSF46785">
    <property type="entry name" value="Winged helix' DNA-binding domain"/>
    <property type="match status" value="1"/>
</dbReference>
<dbReference type="InterPro" id="IPR036390">
    <property type="entry name" value="WH_DNA-bd_sf"/>
</dbReference>
<keyword evidence="3" id="KW-0804">Transcription</keyword>
<comment type="caution">
    <text evidence="6">The sequence shown here is derived from an EMBL/GenBank/DDBJ whole genome shotgun (WGS) entry which is preliminary data.</text>
</comment>
<feature type="region of interest" description="Disordered" evidence="4">
    <location>
        <begin position="109"/>
        <end position="130"/>
    </location>
</feature>
<gene>
    <name evidence="6" type="ORF">ACH429_22145</name>
</gene>
<dbReference type="RefSeq" id="WP_055472761.1">
    <property type="nucleotide sequence ID" value="NZ_JBIRWE010000011.1"/>
</dbReference>
<feature type="domain" description="HTH gntR-type" evidence="5">
    <location>
        <begin position="9"/>
        <end position="76"/>
    </location>
</feature>